<protein>
    <submittedName>
        <fullName evidence="2">GntR family transcriptional regulator, putative</fullName>
    </submittedName>
</protein>
<reference evidence="2 3" key="1">
    <citation type="journal article" date="2013" name="Genome Biol.">
        <title>Genome of Acanthamoeba castellanii highlights extensive lateral gene transfer and early evolution of tyrosine kinase signaling.</title>
        <authorList>
            <person name="Clarke M."/>
            <person name="Lohan A.J."/>
            <person name="Liu B."/>
            <person name="Lagkouvardos I."/>
            <person name="Roy S."/>
            <person name="Zafar N."/>
            <person name="Bertelli C."/>
            <person name="Schilde C."/>
            <person name="Kianianmomeni A."/>
            <person name="Burglin T.R."/>
            <person name="Frech C."/>
            <person name="Turcotte B."/>
            <person name="Kopec K.O."/>
            <person name="Synnott J.M."/>
            <person name="Choo C."/>
            <person name="Paponov I."/>
            <person name="Finkler A."/>
            <person name="Soon Heng Tan C."/>
            <person name="Hutchins A.P."/>
            <person name="Weinmeier T."/>
            <person name="Rattei T."/>
            <person name="Chu J.S."/>
            <person name="Gimenez G."/>
            <person name="Irimia M."/>
            <person name="Rigden D.J."/>
            <person name="Fitzpatrick D.A."/>
            <person name="Lorenzo-Morales J."/>
            <person name="Bateman A."/>
            <person name="Chiu C.H."/>
            <person name="Tang P."/>
            <person name="Hegemann P."/>
            <person name="Fromm H."/>
            <person name="Raoult D."/>
            <person name="Greub G."/>
            <person name="Miranda-Saavedra D."/>
            <person name="Chen N."/>
            <person name="Nash P."/>
            <person name="Ginger M.L."/>
            <person name="Horn M."/>
            <person name="Schaap P."/>
            <person name="Caler L."/>
            <person name="Loftus B."/>
        </authorList>
    </citation>
    <scope>NUCLEOTIDE SEQUENCE [LARGE SCALE GENOMIC DNA]</scope>
    <source>
        <strain evidence="2 3">Neff</strain>
    </source>
</reference>
<dbReference type="SUPFAM" id="SSF53383">
    <property type="entry name" value="PLP-dependent transferases"/>
    <property type="match status" value="1"/>
</dbReference>
<dbReference type="PANTHER" id="PTHR42858">
    <property type="entry name" value="AMINOTRANSFERASE"/>
    <property type="match status" value="1"/>
</dbReference>
<dbReference type="OrthoDB" id="691673at2759"/>
<sequence>MKKRWGFHPQDVAVPRLADDLRTLYAQGTGGRRFRLRFADFLRDQAGHAVDGESLFMTNGSSQGLQMVLDLFTSEGDTIFVENPTYFLALAIFKGRGLNVVGVETDEQGINVEDLEAKLRVHGRLNKKPPVVYVIPTFSNPTGVTLSMERRHRLLDLSRRTEAKIVADEVYQFLAFGDQHRGSVDHNVITLNSFSKIMAPGLRLGWLQASEPLLKHIEEYGPIQSGGGLNPVVLQLVHHALEATDKRGQGVLAQHLASLPTASLTSLSSHGADGAAAGEARRRGVCFDRPSGGYFVWLRLPDLLLEASDDASLRPHEAFARACRDRGVAYQPGHRFTAASPPSSAWENYARLSFAYYSPDEIAEGVRRLASVIDDLATRQ</sequence>
<proteinExistence type="predicted"/>
<dbReference type="InterPro" id="IPR015421">
    <property type="entry name" value="PyrdxlP-dep_Trfase_major"/>
</dbReference>
<organism evidence="2 3">
    <name type="scientific">Acanthamoeba castellanii (strain ATCC 30010 / Neff)</name>
    <dbReference type="NCBI Taxonomy" id="1257118"/>
    <lineage>
        <taxon>Eukaryota</taxon>
        <taxon>Amoebozoa</taxon>
        <taxon>Discosea</taxon>
        <taxon>Longamoebia</taxon>
        <taxon>Centramoebida</taxon>
        <taxon>Acanthamoebidae</taxon>
        <taxon>Acanthamoeba</taxon>
    </lineage>
</organism>
<dbReference type="Gene3D" id="3.40.640.10">
    <property type="entry name" value="Type I PLP-dependent aspartate aminotransferase-like (Major domain)"/>
    <property type="match status" value="1"/>
</dbReference>
<dbReference type="STRING" id="1257118.L8GIY6"/>
<dbReference type="InterPro" id="IPR004839">
    <property type="entry name" value="Aminotransferase_I/II_large"/>
</dbReference>
<keyword evidence="3" id="KW-1185">Reference proteome</keyword>
<dbReference type="Gene3D" id="3.90.1150.10">
    <property type="entry name" value="Aspartate Aminotransferase, domain 1"/>
    <property type="match status" value="1"/>
</dbReference>
<evidence type="ECO:0000313" key="3">
    <source>
        <dbReference type="Proteomes" id="UP000011083"/>
    </source>
</evidence>
<gene>
    <name evidence="2" type="ORF">ACA1_096430</name>
</gene>
<dbReference type="KEGG" id="acan:ACA1_096430"/>
<dbReference type="PANTHER" id="PTHR42858:SF1">
    <property type="entry name" value="LD15494P"/>
    <property type="match status" value="1"/>
</dbReference>
<dbReference type="Pfam" id="PF00155">
    <property type="entry name" value="Aminotran_1_2"/>
    <property type="match status" value="1"/>
</dbReference>
<dbReference type="GO" id="GO:0030170">
    <property type="term" value="F:pyridoxal phosphate binding"/>
    <property type="evidence" value="ECO:0007669"/>
    <property type="project" value="InterPro"/>
</dbReference>
<accession>L8GIY6</accession>
<feature type="domain" description="Aminotransferase class I/classII large" evidence="1">
    <location>
        <begin position="17"/>
        <end position="369"/>
    </location>
</feature>
<dbReference type="EMBL" id="KB008103">
    <property type="protein sequence ID" value="ELR12972.1"/>
    <property type="molecule type" value="Genomic_DNA"/>
</dbReference>
<dbReference type="AlphaFoldDB" id="L8GIY6"/>
<name>L8GIY6_ACACF</name>
<dbReference type="RefSeq" id="XP_004334985.1">
    <property type="nucleotide sequence ID" value="XM_004334937.1"/>
</dbReference>
<dbReference type="CDD" id="cd00609">
    <property type="entry name" value="AAT_like"/>
    <property type="match status" value="1"/>
</dbReference>
<dbReference type="VEuPathDB" id="AmoebaDB:ACA1_096430"/>
<evidence type="ECO:0000313" key="2">
    <source>
        <dbReference type="EMBL" id="ELR12972.1"/>
    </source>
</evidence>
<dbReference type="GeneID" id="14913644"/>
<dbReference type="OMA" id="MIALDSM"/>
<dbReference type="InterPro" id="IPR015424">
    <property type="entry name" value="PyrdxlP-dep_Trfase"/>
</dbReference>
<dbReference type="GO" id="GO:0047536">
    <property type="term" value="F:2-aminoadipate transaminase activity"/>
    <property type="evidence" value="ECO:0007669"/>
    <property type="project" value="TreeGrafter"/>
</dbReference>
<dbReference type="InterPro" id="IPR015422">
    <property type="entry name" value="PyrdxlP-dep_Trfase_small"/>
</dbReference>
<evidence type="ECO:0000259" key="1">
    <source>
        <dbReference type="Pfam" id="PF00155"/>
    </source>
</evidence>
<dbReference type="Proteomes" id="UP000011083">
    <property type="component" value="Unassembled WGS sequence"/>
</dbReference>